<dbReference type="Pfam" id="PF13833">
    <property type="entry name" value="EF-hand_8"/>
    <property type="match status" value="2"/>
</dbReference>
<dbReference type="PROSITE" id="PS50222">
    <property type="entry name" value="EF_HAND_2"/>
    <property type="match status" value="2"/>
</dbReference>
<reference evidence="4 5" key="1">
    <citation type="submission" date="2024-02" db="EMBL/GenBank/DDBJ databases">
        <authorList>
            <person name="Chen Y."/>
            <person name="Shah S."/>
            <person name="Dougan E. K."/>
            <person name="Thang M."/>
            <person name="Chan C."/>
        </authorList>
    </citation>
    <scope>NUCLEOTIDE SEQUENCE [LARGE SCALE GENOMIC DNA]</scope>
</reference>
<dbReference type="EMBL" id="CAXAMN010001714">
    <property type="protein sequence ID" value="CAK8995875.1"/>
    <property type="molecule type" value="Genomic_DNA"/>
</dbReference>
<protein>
    <recommendedName>
        <fullName evidence="3">EF-hand domain-containing protein</fullName>
    </recommendedName>
</protein>
<dbReference type="Gene3D" id="1.10.238.10">
    <property type="entry name" value="EF-hand"/>
    <property type="match status" value="2"/>
</dbReference>
<dbReference type="PROSITE" id="PS00018">
    <property type="entry name" value="EF_HAND_1"/>
    <property type="match status" value="1"/>
</dbReference>
<dbReference type="Proteomes" id="UP001642484">
    <property type="component" value="Unassembled WGS sequence"/>
</dbReference>
<dbReference type="InterPro" id="IPR011992">
    <property type="entry name" value="EF-hand-dom_pair"/>
</dbReference>
<evidence type="ECO:0000256" key="2">
    <source>
        <dbReference type="SAM" id="MobiDB-lite"/>
    </source>
</evidence>
<feature type="region of interest" description="Disordered" evidence="2">
    <location>
        <begin position="315"/>
        <end position="336"/>
    </location>
</feature>
<organism evidence="4 5">
    <name type="scientific">Durusdinium trenchii</name>
    <dbReference type="NCBI Taxonomy" id="1381693"/>
    <lineage>
        <taxon>Eukaryota</taxon>
        <taxon>Sar</taxon>
        <taxon>Alveolata</taxon>
        <taxon>Dinophyceae</taxon>
        <taxon>Suessiales</taxon>
        <taxon>Symbiodiniaceae</taxon>
        <taxon>Durusdinium</taxon>
    </lineage>
</organism>
<evidence type="ECO:0000256" key="1">
    <source>
        <dbReference type="ARBA" id="ARBA00022837"/>
    </source>
</evidence>
<keyword evidence="5" id="KW-1185">Reference proteome</keyword>
<accession>A0ABP0HZZ9</accession>
<evidence type="ECO:0000313" key="4">
    <source>
        <dbReference type="EMBL" id="CAK8995875.1"/>
    </source>
</evidence>
<evidence type="ECO:0000259" key="3">
    <source>
        <dbReference type="PROSITE" id="PS50222"/>
    </source>
</evidence>
<evidence type="ECO:0000313" key="5">
    <source>
        <dbReference type="Proteomes" id="UP001642484"/>
    </source>
</evidence>
<dbReference type="InterPro" id="IPR002048">
    <property type="entry name" value="EF_hand_dom"/>
</dbReference>
<feature type="domain" description="EF-hand" evidence="3">
    <location>
        <begin position="208"/>
        <end position="243"/>
    </location>
</feature>
<name>A0ABP0HZZ9_9DINO</name>
<sequence length="336" mass="38322">MVYHARTLSSPLSAFPPVMRPQAFTQVMHEYGFMGRDVDEKLCLHSKAKAKKLYLSPFRQEETTKWVIDRVPLPEPRGAPRVGLASDAKEIVARARRLIINAKAQLSASWDQIFISHAEELSFQELKKVLRRDLAISPKALSDFDLKVLFLELDADKSGTVNVKEMLDYVAHGPKRIHDEQAMLMKRTARVRRNLNMACRKFAGVKAFTVEGAAKIFKQLDFEGDGHLSKHEFIEFVRGGLGLSMWDVPESELLQFYVIMDQNNDGLDPMELLEFIQGNQEEMANRTLFSFAEIAPTGAKVSRQKEMEMRLKNKPSPVFMNSGRRRPPAMRLLNKT</sequence>
<proteinExistence type="predicted"/>
<feature type="domain" description="EF-hand" evidence="3">
    <location>
        <begin position="141"/>
        <end position="176"/>
    </location>
</feature>
<gene>
    <name evidence="4" type="ORF">CCMP2556_LOCUS4214</name>
</gene>
<keyword evidence="1" id="KW-0106">Calcium</keyword>
<dbReference type="SMART" id="SM00054">
    <property type="entry name" value="EFh"/>
    <property type="match status" value="2"/>
</dbReference>
<dbReference type="SUPFAM" id="SSF47473">
    <property type="entry name" value="EF-hand"/>
    <property type="match status" value="1"/>
</dbReference>
<comment type="caution">
    <text evidence="4">The sequence shown here is derived from an EMBL/GenBank/DDBJ whole genome shotgun (WGS) entry which is preliminary data.</text>
</comment>
<dbReference type="InterPro" id="IPR018247">
    <property type="entry name" value="EF_Hand_1_Ca_BS"/>
</dbReference>